<dbReference type="CDD" id="cd02860">
    <property type="entry name" value="E_set_Pullulanase"/>
    <property type="match status" value="1"/>
</dbReference>
<evidence type="ECO:0000313" key="4">
    <source>
        <dbReference type="Proteomes" id="UP001225134"/>
    </source>
</evidence>
<dbReference type="SMART" id="SM00642">
    <property type="entry name" value="Aamy"/>
    <property type="match status" value="1"/>
</dbReference>
<keyword evidence="4" id="KW-1185">Reference proteome</keyword>
<protein>
    <submittedName>
        <fullName evidence="3">Type I pullulanase</fullName>
        <ecNumber evidence="3">3.2.1.41</ecNumber>
    </submittedName>
</protein>
<keyword evidence="3" id="KW-0378">Hydrolase</keyword>
<dbReference type="CDD" id="cd11341">
    <property type="entry name" value="AmyAc_Pullulanase_LD-like"/>
    <property type="match status" value="1"/>
</dbReference>
<accession>A0ABT7HJL8</accession>
<dbReference type="Gene3D" id="2.60.40.10">
    <property type="entry name" value="Immunoglobulins"/>
    <property type="match status" value="1"/>
</dbReference>
<organism evidence="3 4">
    <name type="scientific">Sneathia sanguinegens</name>
    <dbReference type="NCBI Taxonomy" id="40543"/>
    <lineage>
        <taxon>Bacteria</taxon>
        <taxon>Fusobacteriati</taxon>
        <taxon>Fusobacteriota</taxon>
        <taxon>Fusobacteriia</taxon>
        <taxon>Fusobacteriales</taxon>
        <taxon>Leptotrichiaceae</taxon>
        <taxon>Sneathia</taxon>
    </lineage>
</organism>
<comment type="similarity">
    <text evidence="1">Belongs to the glycosyl hydrolase 13 family.</text>
</comment>
<dbReference type="InterPro" id="IPR014756">
    <property type="entry name" value="Ig_E-set"/>
</dbReference>
<evidence type="ECO:0000259" key="2">
    <source>
        <dbReference type="SMART" id="SM00642"/>
    </source>
</evidence>
<dbReference type="Pfam" id="PF00128">
    <property type="entry name" value="Alpha-amylase"/>
    <property type="match status" value="2"/>
</dbReference>
<dbReference type="Pfam" id="PF02922">
    <property type="entry name" value="CBM_48"/>
    <property type="match status" value="1"/>
</dbReference>
<feature type="domain" description="Glycosyl hydrolase family 13 catalytic" evidence="2">
    <location>
        <begin position="152"/>
        <end position="523"/>
    </location>
</feature>
<dbReference type="SUPFAM" id="SSF81296">
    <property type="entry name" value="E set domains"/>
    <property type="match status" value="1"/>
</dbReference>
<dbReference type="InterPro" id="IPR017853">
    <property type="entry name" value="GH"/>
</dbReference>
<dbReference type="NCBIfam" id="TIGR02104">
    <property type="entry name" value="pulA_typeI"/>
    <property type="match status" value="1"/>
</dbReference>
<comment type="caution">
    <text evidence="3">The sequence shown here is derived from an EMBL/GenBank/DDBJ whole genome shotgun (WGS) entry which is preliminary data.</text>
</comment>
<dbReference type="EC" id="3.2.1.41" evidence="3"/>
<reference evidence="3 4" key="1">
    <citation type="submission" date="2023-06" db="EMBL/GenBank/DDBJ databases">
        <title>Antibody response to the Sneathia vaginalis cytopathogenic toxin A during pregnancy.</title>
        <authorList>
            <person name="Mccoy Z.T."/>
            <person name="Serrano M.G."/>
            <person name="Spaine K."/>
            <person name="Edwards D.J."/>
            <person name="Buck G.A."/>
            <person name="Jefferson K."/>
        </authorList>
    </citation>
    <scope>NUCLEOTIDE SEQUENCE [LARGE SCALE GENOMIC DNA]</scope>
    <source>
        <strain evidence="3 4">CCUG 42621</strain>
    </source>
</reference>
<name>A0ABT7HJL8_9FUSO</name>
<gene>
    <name evidence="3" type="primary">pulA</name>
    <name evidence="3" type="ORF">QQA45_04215</name>
</gene>
<dbReference type="InterPro" id="IPR004193">
    <property type="entry name" value="Glyco_hydro_13_N"/>
</dbReference>
<sequence length="613" mass="70400">MNTKRINYNLRIYAIDKLFYTTKELGPIYSKNKTTFNVWSPTATELNLIEYKKDNTTSLHPMIKGKDGVFSLTLKGDLDGFIYNYQVHFDNIVNIAVDPYVKATTVNGEKGVVVNLAKTNPRNFNRMKSFSKATDAIIYEISVRDFTVDEKASFKHKAQFLGLCETKALKYLKNLGVTHVQLMPIFNFSSESVNELKPLEKYNWGYDPVNYNVVEGAFATDPTKPSLRIKELKTAIKALHDNGIRVIMDVVYNHVFDAMQHSFEKLVPNYGFRKDDIGNFSNGSACGNDVASDHLMIRKYIVDSVVYWAKEFKLDGFRFDLMGLLDVTTMQEIRKELDKIDKGIILLGEGWHLNTDLPKDQMATQTNADKLKNIAFFNDNIRNDLKGSTYEELSLGFVNSWSSKKESLIKSIKGGSGLYSYTNPNQLVQYVESHDDYTLFDQLTLSKEGENINNIKKMHKMATSLILLSQGIPFIHSGQEFFRTKNKIENSYKSSDKINLFDWTRMKSNKKYVEYVKDLIKFRKNNPIFRLDSYDEIEKVFKLLKFSKNFIAFSLGSFIILANSSKKTKQFKDFEGEYKIIASNYSFSKNNIIVSKSINVTSLNLLILKKVEK</sequence>
<proteinExistence type="inferred from homology"/>
<keyword evidence="3" id="KW-0326">Glycosidase</keyword>
<dbReference type="InterPro" id="IPR013783">
    <property type="entry name" value="Ig-like_fold"/>
</dbReference>
<dbReference type="SUPFAM" id="SSF51445">
    <property type="entry name" value="(Trans)glycosidases"/>
    <property type="match status" value="1"/>
</dbReference>
<dbReference type="Proteomes" id="UP001225134">
    <property type="component" value="Unassembled WGS sequence"/>
</dbReference>
<dbReference type="RefSeq" id="WP_285152994.1">
    <property type="nucleotide sequence ID" value="NZ_JASSPP010000006.1"/>
</dbReference>
<dbReference type="PANTHER" id="PTHR43002">
    <property type="entry name" value="GLYCOGEN DEBRANCHING ENZYME"/>
    <property type="match status" value="1"/>
</dbReference>
<dbReference type="InterPro" id="IPR011840">
    <property type="entry name" value="PulA_typeI"/>
</dbReference>
<evidence type="ECO:0000256" key="1">
    <source>
        <dbReference type="ARBA" id="ARBA00008061"/>
    </source>
</evidence>
<evidence type="ECO:0000313" key="3">
    <source>
        <dbReference type="EMBL" id="MDK9580718.1"/>
    </source>
</evidence>
<dbReference type="EMBL" id="JASSPP010000006">
    <property type="protein sequence ID" value="MDK9580718.1"/>
    <property type="molecule type" value="Genomic_DNA"/>
</dbReference>
<dbReference type="GO" id="GO:0051060">
    <property type="term" value="F:pullulanase activity"/>
    <property type="evidence" value="ECO:0007669"/>
    <property type="project" value="UniProtKB-EC"/>
</dbReference>
<dbReference type="InterPro" id="IPR006047">
    <property type="entry name" value="GH13_cat_dom"/>
</dbReference>
<dbReference type="Gene3D" id="3.20.20.80">
    <property type="entry name" value="Glycosidases"/>
    <property type="match status" value="1"/>
</dbReference>